<organism evidence="1 2">
    <name type="scientific">Aureimonas pseudogalii</name>
    <dbReference type="NCBI Taxonomy" id="1744844"/>
    <lineage>
        <taxon>Bacteria</taxon>
        <taxon>Pseudomonadati</taxon>
        <taxon>Pseudomonadota</taxon>
        <taxon>Alphaproteobacteria</taxon>
        <taxon>Hyphomicrobiales</taxon>
        <taxon>Aurantimonadaceae</taxon>
        <taxon>Aureimonas</taxon>
    </lineage>
</organism>
<dbReference type="PANTHER" id="PTHR43881:SF5">
    <property type="entry name" value="GAMMA-GLUTAMYLTRANSPEPTIDASE"/>
    <property type="match status" value="1"/>
</dbReference>
<keyword evidence="1" id="KW-0378">Hydrolase</keyword>
<dbReference type="InterPro" id="IPR029055">
    <property type="entry name" value="Ntn_hydrolases_N"/>
</dbReference>
<dbReference type="Pfam" id="PF01019">
    <property type="entry name" value="G_glu_transpept"/>
    <property type="match status" value="1"/>
</dbReference>
<keyword evidence="1" id="KW-0012">Acyltransferase</keyword>
<keyword evidence="2" id="KW-1185">Reference proteome</keyword>
<evidence type="ECO:0000313" key="2">
    <source>
        <dbReference type="Proteomes" id="UP000542776"/>
    </source>
</evidence>
<dbReference type="EC" id="2.3.2.2" evidence="1"/>
<reference evidence="1 2" key="1">
    <citation type="submission" date="2020-08" db="EMBL/GenBank/DDBJ databases">
        <title>Genomic Encyclopedia of Type Strains, Phase IV (KMG-IV): sequencing the most valuable type-strain genomes for metagenomic binning, comparative biology and taxonomic classification.</title>
        <authorList>
            <person name="Goeker M."/>
        </authorList>
    </citation>
    <scope>NUCLEOTIDE SEQUENCE [LARGE SCALE GENOMIC DNA]</scope>
    <source>
        <strain evidence="1 2">DSM 102238</strain>
    </source>
</reference>
<dbReference type="GO" id="GO:0103068">
    <property type="term" value="F:leukotriene C4 gamma-glutamyl transferase activity"/>
    <property type="evidence" value="ECO:0007669"/>
    <property type="project" value="UniProtKB-EC"/>
</dbReference>
<accession>A0A7W6H6Q9</accession>
<dbReference type="PANTHER" id="PTHR43881">
    <property type="entry name" value="GAMMA-GLUTAMYLTRANSPEPTIDASE (AFU_ORTHOLOGUE AFUA_4G13580)"/>
    <property type="match status" value="1"/>
</dbReference>
<dbReference type="InterPro" id="IPR043137">
    <property type="entry name" value="GGT_ssub_C"/>
</dbReference>
<name>A0A7W6H6Q9_9HYPH</name>
<sequence length="527" mass="55278">MISRDFQKPGRSVALSDRAMAATSHPLATLAAVDVLREGGHAVEAAIAAVALQSVIDPLMTGIGGDCFAIVANEGGTPVATNGSGPAPQAAHLPYFVEHGLTAIADDSAHAVTVPGAVDAWCRLVAAHGRLGLERVLRPAIEAAEAGFCITPRVAFDWALFAGRVARHAPAKAHFLARGRAPEVGERFAQPALAATLRRIAREGRAAFYEGAVAEDMVATLRAEGGLHDLADFAGYHAFETNAIGAAYKGHELLECPPNGQGLAALLITRILDGFDFAALGEADRIHVLAEATKRGYAMRDALICDPRHDEIDVAALLDERFVAKIREGLAMDRAGPAAPWLGPTHRDTVTVSVVDTERNAVSLINSIFFPFGSGIFAARSGVLLQNRGAGFSLAQGHPNAVAGGKLPFHTIIPGLLTKGGQAVMPFGVMGGQYQATGHAHLLSQMLDLGLDPQLANEAPRSFHHGGVLTLETTIGDDVRADLEARGHATQWAGEPLGGCQSIYIDRERGVLVGSSDHRKDGVAFGI</sequence>
<dbReference type="InterPro" id="IPR052896">
    <property type="entry name" value="GGT-like_enzyme"/>
</dbReference>
<dbReference type="PRINTS" id="PR01210">
    <property type="entry name" value="GGTRANSPTASE"/>
</dbReference>
<protein>
    <submittedName>
        <fullName evidence="1">Gamma-glutamyltranspeptidase/glutathione hydrolase</fullName>
        <ecNumber evidence="1">2.3.2.2</ecNumber>
        <ecNumber evidence="1">3.4.19.13</ecNumber>
    </submittedName>
</protein>
<dbReference type="Gene3D" id="1.10.246.130">
    <property type="match status" value="1"/>
</dbReference>
<dbReference type="EC" id="3.4.19.13" evidence="1"/>
<keyword evidence="1" id="KW-0808">Transferase</keyword>
<dbReference type="InterPro" id="IPR043138">
    <property type="entry name" value="GGT_lsub"/>
</dbReference>
<dbReference type="AlphaFoldDB" id="A0A7W6H6Q9"/>
<dbReference type="EMBL" id="JACIEK010000011">
    <property type="protein sequence ID" value="MBB3999604.1"/>
    <property type="molecule type" value="Genomic_DNA"/>
</dbReference>
<gene>
    <name evidence="1" type="ORF">GGR04_003474</name>
</gene>
<dbReference type="Proteomes" id="UP000542776">
    <property type="component" value="Unassembled WGS sequence"/>
</dbReference>
<dbReference type="GO" id="GO:0036374">
    <property type="term" value="F:glutathione hydrolase activity"/>
    <property type="evidence" value="ECO:0007669"/>
    <property type="project" value="UniProtKB-EC"/>
</dbReference>
<dbReference type="RefSeq" id="WP_183201153.1">
    <property type="nucleotide sequence ID" value="NZ_JACIEK010000011.1"/>
</dbReference>
<comment type="caution">
    <text evidence="1">The sequence shown here is derived from an EMBL/GenBank/DDBJ whole genome shotgun (WGS) entry which is preliminary data.</text>
</comment>
<proteinExistence type="predicted"/>
<dbReference type="SUPFAM" id="SSF56235">
    <property type="entry name" value="N-terminal nucleophile aminohydrolases (Ntn hydrolases)"/>
    <property type="match status" value="1"/>
</dbReference>
<evidence type="ECO:0000313" key="1">
    <source>
        <dbReference type="EMBL" id="MBB3999604.1"/>
    </source>
</evidence>
<dbReference type="Gene3D" id="3.60.20.40">
    <property type="match status" value="1"/>
</dbReference>